<proteinExistence type="predicted"/>
<comment type="caution">
    <text evidence="2">The sequence shown here is derived from an EMBL/GenBank/DDBJ whole genome shotgun (WGS) entry which is preliminary data.</text>
</comment>
<dbReference type="Proteomes" id="UP000612055">
    <property type="component" value="Unassembled WGS sequence"/>
</dbReference>
<sequence length="282" mass="30475">MHPVAPNLKRPREACEGAELEGRIEGQLRQRLDDCSTRSAPCRSHEASKTVSEDPLAPARRDSDGVCQARRRPSADGEVPSAPAALPVMPEDSLPGPRNACAVLAFPSALSGASIKDLRLALRQLDLQGRSIVLELREAKASYAARMAQVRASSTRADVSMPVQPAPAQAPLRVAAHTPHLQLHQLNELQMQLALRLRAEQQQAAAMLRRGAAPAWLGAHQVDAMPPPPPRPPRAPRAAGMAQQHPQQHQAQQAAMLHMLSQLPLVQQARPLASHGSGQLRW</sequence>
<feature type="compositionally biased region" description="Pro residues" evidence="1">
    <location>
        <begin position="225"/>
        <end position="235"/>
    </location>
</feature>
<accession>A0A835XS98</accession>
<keyword evidence="3" id="KW-1185">Reference proteome</keyword>
<reference evidence="2" key="1">
    <citation type="journal article" date="2020" name="bioRxiv">
        <title>Comparative genomics of Chlamydomonas.</title>
        <authorList>
            <person name="Craig R.J."/>
            <person name="Hasan A.R."/>
            <person name="Ness R.W."/>
            <person name="Keightley P.D."/>
        </authorList>
    </citation>
    <scope>NUCLEOTIDE SEQUENCE</scope>
    <source>
        <strain evidence="2">CCAP 11/70</strain>
    </source>
</reference>
<evidence type="ECO:0000313" key="2">
    <source>
        <dbReference type="EMBL" id="KAG2488722.1"/>
    </source>
</evidence>
<feature type="compositionally biased region" description="Low complexity" evidence="1">
    <location>
        <begin position="236"/>
        <end position="253"/>
    </location>
</feature>
<gene>
    <name evidence="2" type="ORF">HYH03_012722</name>
</gene>
<evidence type="ECO:0000313" key="3">
    <source>
        <dbReference type="Proteomes" id="UP000612055"/>
    </source>
</evidence>
<feature type="compositionally biased region" description="Basic and acidic residues" evidence="1">
    <location>
        <begin position="43"/>
        <end position="52"/>
    </location>
</feature>
<evidence type="ECO:0000256" key="1">
    <source>
        <dbReference type="SAM" id="MobiDB-lite"/>
    </source>
</evidence>
<organism evidence="2 3">
    <name type="scientific">Edaphochlamys debaryana</name>
    <dbReference type="NCBI Taxonomy" id="47281"/>
    <lineage>
        <taxon>Eukaryota</taxon>
        <taxon>Viridiplantae</taxon>
        <taxon>Chlorophyta</taxon>
        <taxon>core chlorophytes</taxon>
        <taxon>Chlorophyceae</taxon>
        <taxon>CS clade</taxon>
        <taxon>Chlamydomonadales</taxon>
        <taxon>Chlamydomonadales incertae sedis</taxon>
        <taxon>Edaphochlamys</taxon>
    </lineage>
</organism>
<protein>
    <submittedName>
        <fullName evidence="2">Uncharacterized protein</fullName>
    </submittedName>
</protein>
<feature type="region of interest" description="Disordered" evidence="1">
    <location>
        <begin position="32"/>
        <end position="86"/>
    </location>
</feature>
<name>A0A835XS98_9CHLO</name>
<dbReference type="AlphaFoldDB" id="A0A835XS98"/>
<feature type="region of interest" description="Disordered" evidence="1">
    <location>
        <begin position="225"/>
        <end position="253"/>
    </location>
</feature>
<dbReference type="EMBL" id="JAEHOE010000080">
    <property type="protein sequence ID" value="KAG2488722.1"/>
    <property type="molecule type" value="Genomic_DNA"/>
</dbReference>